<dbReference type="EMBL" id="JAPQKS010000004">
    <property type="protein sequence ID" value="KAJ5232566.1"/>
    <property type="molecule type" value="Genomic_DNA"/>
</dbReference>
<protein>
    <recommendedName>
        <fullName evidence="4">BTB domain-containing protein</fullName>
    </recommendedName>
</protein>
<sequence>MPSASRAPAASPRSGSSLYSSIHADRGATLLSGKEPLGKHDGWDINLHLCSERTQPGTTSQNTFYLHRSFLRKSPYLVRILQLFPHVQRIEVLSSPGFNCPHAVYLAIQALYGYPLLDRMNVRQRTLEGFKDQDITGESFNIEIRMVDFVICYAVSGVFLDRGDISGQGIKLLVDMLNMENVEYMLRFALYPDYFFLQSPLLPCGLANYAGTMIESYSTEHIESFKAEDTRHLLTKILRFIGSRIPENFPLFTGYFDADLITRIPYDLRTLPDSAVSNYRLAHMHFGELLSLKQHQPDHSTLIKSVILLNVPFECLQVIIEEMKSNGTLSPTLLDRIVQVREKLRLHALRYHERVKDEIADPFIDSQHMGFREYVVGLETRERANGQNVSLILSREFVGFRVVEPRPYTFHALGTLENPGGGQRSSAASASSAAQ</sequence>
<reference evidence="2" key="1">
    <citation type="submission" date="2022-11" db="EMBL/GenBank/DDBJ databases">
        <authorList>
            <person name="Petersen C."/>
        </authorList>
    </citation>
    <scope>NUCLEOTIDE SEQUENCE</scope>
    <source>
        <strain evidence="2">IBT 19713</strain>
    </source>
</reference>
<evidence type="ECO:0000313" key="2">
    <source>
        <dbReference type="EMBL" id="KAJ5232566.1"/>
    </source>
</evidence>
<evidence type="ECO:0008006" key="4">
    <source>
        <dbReference type="Google" id="ProtNLM"/>
    </source>
</evidence>
<reference evidence="2" key="2">
    <citation type="journal article" date="2023" name="IMA Fungus">
        <title>Comparative genomic study of the Penicillium genus elucidates a diverse pangenome and 15 lateral gene transfer events.</title>
        <authorList>
            <person name="Petersen C."/>
            <person name="Sorensen T."/>
            <person name="Nielsen M.R."/>
            <person name="Sondergaard T.E."/>
            <person name="Sorensen J.L."/>
            <person name="Fitzpatrick D.A."/>
            <person name="Frisvad J.C."/>
            <person name="Nielsen K.L."/>
        </authorList>
    </citation>
    <scope>NUCLEOTIDE SEQUENCE</scope>
    <source>
        <strain evidence="2">IBT 19713</strain>
    </source>
</reference>
<dbReference type="AlphaFoldDB" id="A0A9W9TN24"/>
<keyword evidence="3" id="KW-1185">Reference proteome</keyword>
<organism evidence="2 3">
    <name type="scientific">Penicillium chermesinum</name>
    <dbReference type="NCBI Taxonomy" id="63820"/>
    <lineage>
        <taxon>Eukaryota</taxon>
        <taxon>Fungi</taxon>
        <taxon>Dikarya</taxon>
        <taxon>Ascomycota</taxon>
        <taxon>Pezizomycotina</taxon>
        <taxon>Eurotiomycetes</taxon>
        <taxon>Eurotiomycetidae</taxon>
        <taxon>Eurotiales</taxon>
        <taxon>Aspergillaceae</taxon>
        <taxon>Penicillium</taxon>
    </lineage>
</organism>
<evidence type="ECO:0000256" key="1">
    <source>
        <dbReference type="SAM" id="MobiDB-lite"/>
    </source>
</evidence>
<dbReference type="OrthoDB" id="5329403at2759"/>
<comment type="caution">
    <text evidence="2">The sequence shown here is derived from an EMBL/GenBank/DDBJ whole genome shotgun (WGS) entry which is preliminary data.</text>
</comment>
<gene>
    <name evidence="2" type="ORF">N7468_005522</name>
</gene>
<evidence type="ECO:0000313" key="3">
    <source>
        <dbReference type="Proteomes" id="UP001150941"/>
    </source>
</evidence>
<name>A0A9W9TN24_9EURO</name>
<accession>A0A9W9TN24</accession>
<dbReference type="GeneID" id="83202122"/>
<dbReference type="Proteomes" id="UP001150941">
    <property type="component" value="Unassembled WGS sequence"/>
</dbReference>
<feature type="compositionally biased region" description="Low complexity" evidence="1">
    <location>
        <begin position="425"/>
        <end position="435"/>
    </location>
</feature>
<proteinExistence type="predicted"/>
<feature type="region of interest" description="Disordered" evidence="1">
    <location>
        <begin position="414"/>
        <end position="435"/>
    </location>
</feature>
<dbReference type="RefSeq" id="XP_058330559.1">
    <property type="nucleotide sequence ID" value="XM_058474819.1"/>
</dbReference>